<dbReference type="AlphaFoldDB" id="A0A4R3Z7M0"/>
<dbReference type="InterPro" id="IPR013830">
    <property type="entry name" value="SGNH_hydro"/>
</dbReference>
<dbReference type="EMBL" id="SMCQ01000007">
    <property type="protein sequence ID" value="TCW00538.1"/>
    <property type="molecule type" value="Genomic_DNA"/>
</dbReference>
<protein>
    <submittedName>
        <fullName evidence="2">Lysophospholipase L1-like esterase</fullName>
    </submittedName>
</protein>
<accession>A0A4R3Z7M0</accession>
<reference evidence="2 3" key="1">
    <citation type="submission" date="2019-03" db="EMBL/GenBank/DDBJ databases">
        <title>Genomic Encyclopedia of Type Strains, Phase IV (KMG-IV): sequencing the most valuable type-strain genomes for metagenomic binning, comparative biology and taxonomic classification.</title>
        <authorList>
            <person name="Goeker M."/>
        </authorList>
    </citation>
    <scope>NUCLEOTIDE SEQUENCE [LARGE SCALE GENOMIC DNA]</scope>
    <source>
        <strain evidence="2 3">DSM 29487</strain>
    </source>
</reference>
<dbReference type="GO" id="GO:0004622">
    <property type="term" value="F:phosphatidylcholine lysophospholipase activity"/>
    <property type="evidence" value="ECO:0007669"/>
    <property type="project" value="TreeGrafter"/>
</dbReference>
<dbReference type="Gene3D" id="3.40.50.1110">
    <property type="entry name" value="SGNH hydrolase"/>
    <property type="match status" value="1"/>
</dbReference>
<proteinExistence type="predicted"/>
<dbReference type="PANTHER" id="PTHR30383:SF5">
    <property type="entry name" value="SGNH HYDROLASE-TYPE ESTERASE DOMAIN-CONTAINING PROTEIN"/>
    <property type="match status" value="1"/>
</dbReference>
<evidence type="ECO:0000313" key="2">
    <source>
        <dbReference type="EMBL" id="TCW00538.1"/>
    </source>
</evidence>
<dbReference type="SUPFAM" id="SSF52266">
    <property type="entry name" value="SGNH hydrolase"/>
    <property type="match status" value="1"/>
</dbReference>
<name>A0A4R3Z7M0_9FIRM</name>
<dbReference type="Pfam" id="PF13472">
    <property type="entry name" value="Lipase_GDSL_2"/>
    <property type="match status" value="1"/>
</dbReference>
<organism evidence="2 3">
    <name type="scientific">Longibaculum muris</name>
    <dbReference type="NCBI Taxonomy" id="1796628"/>
    <lineage>
        <taxon>Bacteria</taxon>
        <taxon>Bacillati</taxon>
        <taxon>Bacillota</taxon>
        <taxon>Erysipelotrichia</taxon>
        <taxon>Erysipelotrichales</taxon>
        <taxon>Coprobacillaceae</taxon>
        <taxon>Longibaculum</taxon>
    </lineage>
</organism>
<dbReference type="InterPro" id="IPR051532">
    <property type="entry name" value="Ester_Hydrolysis_Enzymes"/>
</dbReference>
<dbReference type="InterPro" id="IPR036514">
    <property type="entry name" value="SGNH_hydro_sf"/>
</dbReference>
<evidence type="ECO:0000313" key="3">
    <source>
        <dbReference type="Proteomes" id="UP000295515"/>
    </source>
</evidence>
<dbReference type="PANTHER" id="PTHR30383">
    <property type="entry name" value="THIOESTERASE 1/PROTEASE 1/LYSOPHOSPHOLIPASE L1"/>
    <property type="match status" value="1"/>
</dbReference>
<keyword evidence="3" id="KW-1185">Reference proteome</keyword>
<dbReference type="RefSeq" id="WP_066448393.1">
    <property type="nucleotide sequence ID" value="NZ_JANKBF010000010.1"/>
</dbReference>
<feature type="domain" description="SGNH hydrolase-type esterase" evidence="1">
    <location>
        <begin position="39"/>
        <end position="205"/>
    </location>
</feature>
<gene>
    <name evidence="2" type="ORF">EDD60_10727</name>
</gene>
<comment type="caution">
    <text evidence="2">The sequence shown here is derived from an EMBL/GenBank/DDBJ whole genome shotgun (WGS) entry which is preliminary data.</text>
</comment>
<dbReference type="Proteomes" id="UP000295515">
    <property type="component" value="Unassembled WGS sequence"/>
</dbReference>
<sequence>MRETMTYNPCFYQLREGQLQRMLEIISHNKEAKPHGVVFFGDSLTQMYDLDKYFPQIPLKYNCGIGGATSEELLWFVDEAVIKYQPSLVVMMIGINDLGHTVMLSPKDIANYVKSIIDLIRGNLPDTQILLLSTLPCVESLRDYHHVLGIRCNDLVKMIYIQYQELILDNKTTLINVFDEFIDENNEAKTKYYQDGLHLNERGYQKLTSLIEKKIQDYL</sequence>
<dbReference type="GeneID" id="98915121"/>
<evidence type="ECO:0000259" key="1">
    <source>
        <dbReference type="Pfam" id="PF13472"/>
    </source>
</evidence>